<gene>
    <name evidence="1" type="ORF">MOZ64_05405</name>
</gene>
<accession>A0ABU4WL47</accession>
<keyword evidence="2" id="KW-1185">Reference proteome</keyword>
<evidence type="ECO:0000313" key="1">
    <source>
        <dbReference type="EMBL" id="MDX8417275.1"/>
    </source>
</evidence>
<organism evidence="1 2">
    <name type="scientific">Absicoccus intestinalis</name>
    <dbReference type="NCBI Taxonomy" id="2926319"/>
    <lineage>
        <taxon>Bacteria</taxon>
        <taxon>Bacillati</taxon>
        <taxon>Bacillota</taxon>
        <taxon>Erysipelotrichia</taxon>
        <taxon>Erysipelotrichales</taxon>
        <taxon>Erysipelotrichaceae</taxon>
        <taxon>Absicoccus</taxon>
    </lineage>
</organism>
<dbReference type="Proteomes" id="UP001285244">
    <property type="component" value="Unassembled WGS sequence"/>
</dbReference>
<dbReference type="RefSeq" id="WP_320325570.1">
    <property type="nucleotide sequence ID" value="NZ_JALBUS010000006.1"/>
</dbReference>
<proteinExistence type="predicted"/>
<sequence>MKVIESNQVMEYLKAGHVLVIMEDGTLVCLKAEKICLQNTNWHSVVSYQDFWELYPQAHFGLYEEEVTIDEKKDEEYYQWRAKYQ</sequence>
<reference evidence="1 2" key="1">
    <citation type="submission" date="2022-03" db="EMBL/GenBank/DDBJ databases">
        <title>Novel taxa within the pig intestine.</title>
        <authorList>
            <person name="Wylensek D."/>
            <person name="Bishof K."/>
            <person name="Afrizal A."/>
            <person name="Clavel T."/>
        </authorList>
    </citation>
    <scope>NUCLEOTIDE SEQUENCE [LARGE SCALE GENOMIC DNA]</scope>
    <source>
        <strain evidence="1 2">Cla-KB-P134</strain>
    </source>
</reference>
<dbReference type="EMBL" id="JALBUS010000006">
    <property type="protein sequence ID" value="MDX8417275.1"/>
    <property type="molecule type" value="Genomic_DNA"/>
</dbReference>
<protein>
    <recommendedName>
        <fullName evidence="3">Group-specific protein</fullName>
    </recommendedName>
</protein>
<name>A0ABU4WL47_9FIRM</name>
<comment type="caution">
    <text evidence="1">The sequence shown here is derived from an EMBL/GenBank/DDBJ whole genome shotgun (WGS) entry which is preliminary data.</text>
</comment>
<evidence type="ECO:0000313" key="2">
    <source>
        <dbReference type="Proteomes" id="UP001285244"/>
    </source>
</evidence>
<evidence type="ECO:0008006" key="3">
    <source>
        <dbReference type="Google" id="ProtNLM"/>
    </source>
</evidence>